<dbReference type="OrthoDB" id="9131059at2"/>
<dbReference type="SUPFAM" id="SSF49584">
    <property type="entry name" value="Periplasmic chaperone C-domain"/>
    <property type="match status" value="1"/>
</dbReference>
<accession>A0A424WJG8</accession>
<proteinExistence type="inferred from homology"/>
<protein>
    <submittedName>
        <fullName evidence="9">Molecular chaperone</fullName>
    </submittedName>
</protein>
<feature type="chain" id="PRO_5019351898" evidence="6">
    <location>
        <begin position="27"/>
        <end position="252"/>
    </location>
</feature>
<organism evidence="9 10">
    <name type="scientific">Alcaligenes xylosoxydans xylosoxydans</name>
    <name type="common">Achromobacter xylosoxidans</name>
    <dbReference type="NCBI Taxonomy" id="85698"/>
    <lineage>
        <taxon>Bacteria</taxon>
        <taxon>Pseudomonadati</taxon>
        <taxon>Pseudomonadota</taxon>
        <taxon>Betaproteobacteria</taxon>
        <taxon>Burkholderiales</taxon>
        <taxon>Alcaligenaceae</taxon>
        <taxon>Achromobacter</taxon>
    </lineage>
</organism>
<dbReference type="AlphaFoldDB" id="A0A424WJG8"/>
<dbReference type="Proteomes" id="UP000285324">
    <property type="component" value="Unassembled WGS sequence"/>
</dbReference>
<dbReference type="PRINTS" id="PR00969">
    <property type="entry name" value="CHAPERONPILI"/>
</dbReference>
<dbReference type="InterPro" id="IPR016148">
    <property type="entry name" value="Pili_assmbl_chaperone_C"/>
</dbReference>
<evidence type="ECO:0000256" key="6">
    <source>
        <dbReference type="SAM" id="SignalP"/>
    </source>
</evidence>
<keyword evidence="3 6" id="KW-0732">Signal</keyword>
<evidence type="ECO:0000259" key="8">
    <source>
        <dbReference type="Pfam" id="PF02753"/>
    </source>
</evidence>
<evidence type="ECO:0000259" key="7">
    <source>
        <dbReference type="Pfam" id="PF00345"/>
    </source>
</evidence>
<name>A0A424WJG8_ALCXX</name>
<reference evidence="9 10" key="1">
    <citation type="submission" date="2018-08" db="EMBL/GenBank/DDBJ databases">
        <title>Achromobacter xylosoxidans Genome sequencing and assembly.</title>
        <authorList>
            <person name="Wang R."/>
            <person name="Rensing C."/>
            <person name="Li Y."/>
        </authorList>
    </citation>
    <scope>NUCLEOTIDE SEQUENCE [LARGE SCALE GENOMIC DNA]</scope>
    <source>
        <strain evidence="9 10">GD003A</strain>
    </source>
</reference>
<dbReference type="InterPro" id="IPR013783">
    <property type="entry name" value="Ig-like_fold"/>
</dbReference>
<dbReference type="PANTHER" id="PTHR30251:SF2">
    <property type="entry name" value="FIMBRIAL CHAPERONE YADV-RELATED"/>
    <property type="match status" value="1"/>
</dbReference>
<feature type="domain" description="Pili assembly chaperone N-terminal" evidence="7">
    <location>
        <begin position="28"/>
        <end position="149"/>
    </location>
</feature>
<dbReference type="InterPro" id="IPR036316">
    <property type="entry name" value="Pili_assmbl_chap_C_dom_sf"/>
</dbReference>
<feature type="domain" description="Pili assembly chaperone C-terminal" evidence="8">
    <location>
        <begin position="179"/>
        <end position="240"/>
    </location>
</feature>
<dbReference type="Pfam" id="PF02753">
    <property type="entry name" value="PapD_C"/>
    <property type="match status" value="1"/>
</dbReference>
<keyword evidence="5" id="KW-0143">Chaperone</keyword>
<evidence type="ECO:0000256" key="4">
    <source>
        <dbReference type="ARBA" id="ARBA00022764"/>
    </source>
</evidence>
<dbReference type="InterPro" id="IPR016147">
    <property type="entry name" value="Pili_assmbl_chaperone_N"/>
</dbReference>
<gene>
    <name evidence="9" type="ORF">DY367_03035</name>
</gene>
<dbReference type="Pfam" id="PF00345">
    <property type="entry name" value="PapD_N"/>
    <property type="match status" value="1"/>
</dbReference>
<dbReference type="InterPro" id="IPR001829">
    <property type="entry name" value="Pili_assmbl_chaperone_bac"/>
</dbReference>
<dbReference type="Gene3D" id="2.60.40.10">
    <property type="entry name" value="Immunoglobulins"/>
    <property type="match status" value="2"/>
</dbReference>
<sequence>MRLLRACALRLAACLPMAGMAAWAHADLTVTGTRFIYPAQARSLTIRTSNSGEIPILVQTWLDQEQAQARTDPSKLPVPFVLTPPVYRLDAGERKALELRYTGEPLPRDRESAFWINFLEIPSLRLSRRNQLQLSFRLRMKVLFRPPELQGDPREAPAQVAWKYRRTGDVAAPWLLEAHNPTPFHVSLARLELPAAAGVQRLDGLTLPPYATARFALPAGHQPQAHASTLRYEAADDTGELIHGAAALAAAN</sequence>
<evidence type="ECO:0000256" key="2">
    <source>
        <dbReference type="ARBA" id="ARBA00007399"/>
    </source>
</evidence>
<evidence type="ECO:0000313" key="9">
    <source>
        <dbReference type="EMBL" id="RPJ93415.1"/>
    </source>
</evidence>
<comment type="similarity">
    <text evidence="2">Belongs to the periplasmic pilus chaperone family.</text>
</comment>
<evidence type="ECO:0000256" key="1">
    <source>
        <dbReference type="ARBA" id="ARBA00004418"/>
    </source>
</evidence>
<keyword evidence="4" id="KW-0574">Periplasm</keyword>
<dbReference type="PANTHER" id="PTHR30251">
    <property type="entry name" value="PILUS ASSEMBLY CHAPERONE"/>
    <property type="match status" value="1"/>
</dbReference>
<evidence type="ECO:0000256" key="5">
    <source>
        <dbReference type="ARBA" id="ARBA00023186"/>
    </source>
</evidence>
<evidence type="ECO:0000256" key="3">
    <source>
        <dbReference type="ARBA" id="ARBA00022729"/>
    </source>
</evidence>
<dbReference type="InterPro" id="IPR008962">
    <property type="entry name" value="PapD-like_sf"/>
</dbReference>
<dbReference type="GO" id="GO:0071555">
    <property type="term" value="P:cell wall organization"/>
    <property type="evidence" value="ECO:0007669"/>
    <property type="project" value="InterPro"/>
</dbReference>
<dbReference type="EMBL" id="QVXO01000003">
    <property type="protein sequence ID" value="RPJ93415.1"/>
    <property type="molecule type" value="Genomic_DNA"/>
</dbReference>
<evidence type="ECO:0000313" key="10">
    <source>
        <dbReference type="Proteomes" id="UP000285324"/>
    </source>
</evidence>
<comment type="caution">
    <text evidence="9">The sequence shown here is derived from an EMBL/GenBank/DDBJ whole genome shotgun (WGS) entry which is preliminary data.</text>
</comment>
<dbReference type="SUPFAM" id="SSF49354">
    <property type="entry name" value="PapD-like"/>
    <property type="match status" value="1"/>
</dbReference>
<feature type="signal peptide" evidence="6">
    <location>
        <begin position="1"/>
        <end position="26"/>
    </location>
</feature>
<dbReference type="GO" id="GO:0030288">
    <property type="term" value="C:outer membrane-bounded periplasmic space"/>
    <property type="evidence" value="ECO:0007669"/>
    <property type="project" value="InterPro"/>
</dbReference>
<dbReference type="InterPro" id="IPR050643">
    <property type="entry name" value="Periplasmic_pilus_chap"/>
</dbReference>
<comment type="subcellular location">
    <subcellularLocation>
        <location evidence="1">Periplasm</location>
    </subcellularLocation>
</comment>